<dbReference type="EMBL" id="LWDF02000069">
    <property type="protein sequence ID" value="KAE8258468.1"/>
    <property type="molecule type" value="Genomic_DNA"/>
</dbReference>
<dbReference type="InterPro" id="IPR018181">
    <property type="entry name" value="Heat_shock_70_CS"/>
</dbReference>
<dbReference type="FunFam" id="3.90.640.10:FF:000004">
    <property type="entry name" value="Heat shock 70 kDa protein 4"/>
    <property type="match status" value="1"/>
</dbReference>
<dbReference type="Gene3D" id="3.90.640.10">
    <property type="entry name" value="Actin, Chain A, domain 4"/>
    <property type="match status" value="1"/>
</dbReference>
<dbReference type="PANTHER" id="PTHR45639">
    <property type="entry name" value="HSC70CB, ISOFORM G-RELATED"/>
    <property type="match status" value="1"/>
</dbReference>
<reference evidence="8" key="1">
    <citation type="submission" date="2016-04" db="EMBL/GenBank/DDBJ databases">
        <authorList>
            <person name="Nguyen H.D."/>
            <person name="Samba Siva P."/>
            <person name="Cullis J."/>
            <person name="Levesque C.A."/>
            <person name="Hambleton S."/>
        </authorList>
    </citation>
    <scope>NUCLEOTIDE SEQUENCE</scope>
    <source>
        <strain evidence="8">DAOMC 236416</strain>
    </source>
</reference>
<evidence type="ECO:0000256" key="2">
    <source>
        <dbReference type="ARBA" id="ARBA00007381"/>
    </source>
</evidence>
<dbReference type="FunFam" id="3.30.420.40:FF:000171">
    <property type="entry name" value="Heat shock 70 kDa protein 4"/>
    <property type="match status" value="2"/>
</dbReference>
<feature type="compositionally biased region" description="Basic and acidic residues" evidence="7">
    <location>
        <begin position="759"/>
        <end position="781"/>
    </location>
</feature>
<evidence type="ECO:0000256" key="5">
    <source>
        <dbReference type="ARBA" id="ARBA00022840"/>
    </source>
</evidence>
<dbReference type="FunFam" id="2.60.34.10:FF:000011">
    <property type="entry name" value="Heat shock protein hsp88"/>
    <property type="match status" value="1"/>
</dbReference>
<evidence type="ECO:0000313" key="8">
    <source>
        <dbReference type="EMBL" id="KAE8258468.1"/>
    </source>
</evidence>
<dbReference type="SUPFAM" id="SSF53067">
    <property type="entry name" value="Actin-like ATPase domain"/>
    <property type="match status" value="2"/>
</dbReference>
<dbReference type="PRINTS" id="PR00301">
    <property type="entry name" value="HEATSHOCK70"/>
</dbReference>
<dbReference type="GO" id="GO:0005829">
    <property type="term" value="C:cytosol"/>
    <property type="evidence" value="ECO:0007669"/>
    <property type="project" value="TreeGrafter"/>
</dbReference>
<dbReference type="InterPro" id="IPR029047">
    <property type="entry name" value="HSP70_peptide-bd_sf"/>
</dbReference>
<dbReference type="Gene3D" id="3.30.420.40">
    <property type="match status" value="2"/>
</dbReference>
<keyword evidence="6" id="KW-0346">Stress response</keyword>
<dbReference type="SUPFAM" id="SSF100934">
    <property type="entry name" value="Heat shock protein 70kD (HSP70), C-terminal subdomain"/>
    <property type="match status" value="2"/>
</dbReference>
<proteinExistence type="inferred from homology"/>
<keyword evidence="3" id="KW-0963">Cytoplasm</keyword>
<keyword evidence="5" id="KW-0067">ATP-binding</keyword>
<dbReference type="FunFam" id="3.30.30.30:FF:000002">
    <property type="entry name" value="Heat shock 70 kDa protein 4"/>
    <property type="match status" value="1"/>
</dbReference>
<dbReference type="OrthoDB" id="434160at2759"/>
<dbReference type="InterPro" id="IPR043129">
    <property type="entry name" value="ATPase_NBD"/>
</dbReference>
<dbReference type="AlphaFoldDB" id="A0A177TV23"/>
<dbReference type="Pfam" id="PF00012">
    <property type="entry name" value="HSP70"/>
    <property type="match status" value="1"/>
</dbReference>
<comment type="subcellular location">
    <subcellularLocation>
        <location evidence="1">Cytoplasm</location>
    </subcellularLocation>
</comment>
<dbReference type="Gene3D" id="1.20.1270.10">
    <property type="match status" value="1"/>
</dbReference>
<keyword evidence="4" id="KW-0547">Nucleotide-binding</keyword>
<gene>
    <name evidence="8" type="ORF">A4X13_0g1665</name>
</gene>
<feature type="region of interest" description="Disordered" evidence="7">
    <location>
        <begin position="739"/>
        <end position="790"/>
    </location>
</feature>
<dbReference type="FunFam" id="1.20.1270.10:FF:000002">
    <property type="entry name" value="Heat shock 70 kDa protein 4"/>
    <property type="match status" value="1"/>
</dbReference>
<dbReference type="Proteomes" id="UP000077521">
    <property type="component" value="Unassembled WGS sequence"/>
</dbReference>
<comment type="caution">
    <text evidence="8">The sequence shown here is derived from an EMBL/GenBank/DDBJ whole genome shotgun (WGS) entry which is preliminary data.</text>
</comment>
<dbReference type="Gene3D" id="2.60.34.10">
    <property type="entry name" value="Substrate Binding Domain Of DNAk, Chain A, domain 1"/>
    <property type="match status" value="1"/>
</dbReference>
<dbReference type="GO" id="GO:0005634">
    <property type="term" value="C:nucleus"/>
    <property type="evidence" value="ECO:0007669"/>
    <property type="project" value="TreeGrafter"/>
</dbReference>
<dbReference type="GO" id="GO:0005524">
    <property type="term" value="F:ATP binding"/>
    <property type="evidence" value="ECO:0007669"/>
    <property type="project" value="UniProtKB-KW"/>
</dbReference>
<evidence type="ECO:0000256" key="4">
    <source>
        <dbReference type="ARBA" id="ARBA00022741"/>
    </source>
</evidence>
<organism evidence="8 9">
    <name type="scientific">Tilletia indica</name>
    <dbReference type="NCBI Taxonomy" id="43049"/>
    <lineage>
        <taxon>Eukaryota</taxon>
        <taxon>Fungi</taxon>
        <taxon>Dikarya</taxon>
        <taxon>Basidiomycota</taxon>
        <taxon>Ustilaginomycotina</taxon>
        <taxon>Exobasidiomycetes</taxon>
        <taxon>Tilletiales</taxon>
        <taxon>Tilletiaceae</taxon>
        <taxon>Tilletia</taxon>
    </lineage>
</organism>
<dbReference type="Gene3D" id="3.30.30.30">
    <property type="match status" value="1"/>
</dbReference>
<dbReference type="SUPFAM" id="SSF100920">
    <property type="entry name" value="Heat shock protein 70kD (HSP70), peptide-binding domain"/>
    <property type="match status" value="1"/>
</dbReference>
<protein>
    <submittedName>
        <fullName evidence="8">Uncharacterized protein</fullName>
    </submittedName>
</protein>
<accession>A0A177TV23</accession>
<dbReference type="PROSITE" id="PS01036">
    <property type="entry name" value="HSP70_3"/>
    <property type="match status" value="1"/>
</dbReference>
<evidence type="ECO:0000313" key="9">
    <source>
        <dbReference type="Proteomes" id="UP000077521"/>
    </source>
</evidence>
<keyword evidence="9" id="KW-1185">Reference proteome</keyword>
<dbReference type="PANTHER" id="PTHR45639:SF4">
    <property type="entry name" value="HSC70CB, ISOFORM G"/>
    <property type="match status" value="1"/>
</dbReference>
<dbReference type="InterPro" id="IPR013126">
    <property type="entry name" value="Hsp_70_fam"/>
</dbReference>
<dbReference type="CDD" id="cd24094">
    <property type="entry name" value="ASKHA_NBD_HSP70_ScSse"/>
    <property type="match status" value="1"/>
</dbReference>
<evidence type="ECO:0000256" key="7">
    <source>
        <dbReference type="SAM" id="MobiDB-lite"/>
    </source>
</evidence>
<comment type="similarity">
    <text evidence="2">Belongs to the heat shock protein 70 family.</text>
</comment>
<evidence type="ECO:0000256" key="6">
    <source>
        <dbReference type="ARBA" id="ARBA00023016"/>
    </source>
</evidence>
<dbReference type="InterPro" id="IPR029048">
    <property type="entry name" value="HSP70_C_sf"/>
</dbReference>
<sequence length="790" mass="86432">MSVVGIDVGSSNALIGVARARGIDIIANEVSNRQTPALVSFGQKARAIGESAATMQTSNFKNTVGSLKRILGRSPKDTEILEIEKKYMNAEIVDVKGEVGVNVRFQNEQQTFSATQLMGMYLGKLRDTASRELGGAAVSDVVISVPNWYTDAQRRAMLDAAEIAGLNPLRLLNDTTATALGYGITKTDLPEADNPRHVVFCDFGHSSFQVAVVAFVKGQLTVLGTAHDRNLGGRDIDIALLNHFAEEFKGKYKIDVLSNPKAIFRLAAGCERLKKVLSANAVAPLNVESIMNDVDAASQLKREEMEALVGPVLERVQAPLAAALEQSGLTLDQIHSVEMVGGSSRVPALKERVASFFGKPLSFTLNQDEAVARGCALSCAMLSPVFRVREFAIHDASPYAIKVTWDKTPDVPDEENELVVFQPNNPIPSTKILTFYRKSDFELEASYADPSQIPTGINPWLGKFTIKGVKPTATGDHSIVKVKARLNQHGIINFESAYLVEEVEKEEEVPVIEAGAMDTGDDAAPPKTEKKKVKKTVRKADLPTVAAMNQRDPSVISSYKEIEGQLYSSDKLVLDTEDRKNALEEYIYDERSKLEDRFAQFVQPAEKEKILSALTSAEDWLYSEDGEDANKSAYVEKLEGLHKLGNPITARWSESIERPKAASALRDAVNLYMGQATGGDEKFSHITDEEKQKVIEQCALAEEWLQNGLAKQAELPKNVDPKITAAQMLKKKDDIHFACSPIMNKRKPAGSGTQTPKPDANKEEAKEEAPKADGEADKGGEEPQQEMDVD</sequence>
<dbReference type="GO" id="GO:0140662">
    <property type="term" value="F:ATP-dependent protein folding chaperone"/>
    <property type="evidence" value="ECO:0007669"/>
    <property type="project" value="InterPro"/>
</dbReference>
<evidence type="ECO:0000256" key="1">
    <source>
        <dbReference type="ARBA" id="ARBA00004496"/>
    </source>
</evidence>
<reference evidence="8" key="2">
    <citation type="journal article" date="2019" name="IMA Fungus">
        <title>Genome sequencing and comparison of five Tilletia species to identify candidate genes for the detection of regulated species infecting wheat.</title>
        <authorList>
            <person name="Nguyen H.D.T."/>
            <person name="Sultana T."/>
            <person name="Kesanakurti P."/>
            <person name="Hambleton S."/>
        </authorList>
    </citation>
    <scope>NUCLEOTIDE SEQUENCE</scope>
    <source>
        <strain evidence="8">DAOMC 236416</strain>
    </source>
</reference>
<name>A0A177TV23_9BASI</name>
<evidence type="ECO:0000256" key="3">
    <source>
        <dbReference type="ARBA" id="ARBA00022490"/>
    </source>
</evidence>